<sequence>MASVWTQLRRFRHRDLLQQRLLRAFERDQHECTVIQSAAFRPFLTAWAEVLLKKSEGGATADPHDVPDEVVAASKSASAEVRWLVRRLVSREAMHRGTPHFPSVLLQRGPQYPFQPYELTYLRHKAGSLRGTEMVQKIELPESGGQAEPLPVRDLWAEGCLDDSDFTDFRKAPRD</sequence>
<organism evidence="1">
    <name type="scientific">Noctiluca scintillans</name>
    <name type="common">Sea sparkle</name>
    <name type="synonym">Red tide dinoflagellate</name>
    <dbReference type="NCBI Taxonomy" id="2966"/>
    <lineage>
        <taxon>Eukaryota</taxon>
        <taxon>Sar</taxon>
        <taxon>Alveolata</taxon>
        <taxon>Dinophyceae</taxon>
        <taxon>Noctilucales</taxon>
        <taxon>Noctilucaceae</taxon>
        <taxon>Noctiluca</taxon>
    </lineage>
</organism>
<proteinExistence type="predicted"/>
<accession>A0A7S1ACF1</accession>
<gene>
    <name evidence="1" type="ORF">NSCI0253_LOCUS24106</name>
</gene>
<evidence type="ECO:0000313" key="1">
    <source>
        <dbReference type="EMBL" id="CAD8849756.1"/>
    </source>
</evidence>
<dbReference type="EMBL" id="HBFQ01034207">
    <property type="protein sequence ID" value="CAD8849756.1"/>
    <property type="molecule type" value="Transcribed_RNA"/>
</dbReference>
<protein>
    <submittedName>
        <fullName evidence="1">Uncharacterized protein</fullName>
    </submittedName>
</protein>
<reference evidence="1" key="1">
    <citation type="submission" date="2021-01" db="EMBL/GenBank/DDBJ databases">
        <authorList>
            <person name="Corre E."/>
            <person name="Pelletier E."/>
            <person name="Niang G."/>
            <person name="Scheremetjew M."/>
            <person name="Finn R."/>
            <person name="Kale V."/>
            <person name="Holt S."/>
            <person name="Cochrane G."/>
            <person name="Meng A."/>
            <person name="Brown T."/>
            <person name="Cohen L."/>
        </authorList>
    </citation>
    <scope>NUCLEOTIDE SEQUENCE</scope>
</reference>
<name>A0A7S1ACF1_NOCSC</name>
<dbReference type="AlphaFoldDB" id="A0A7S1ACF1"/>